<dbReference type="Gene3D" id="3.40.50.12370">
    <property type="match status" value="1"/>
</dbReference>
<accession>A0A1I0PHI0</accession>
<gene>
    <name evidence="2" type="ORF">SAMN04487945_1654</name>
</gene>
<dbReference type="RefSeq" id="WP_089668849.1">
    <property type="nucleotide sequence ID" value="NZ_FOJA01000001.1"/>
</dbReference>
<dbReference type="Proteomes" id="UP000198518">
    <property type="component" value="Unassembled WGS sequence"/>
</dbReference>
<dbReference type="Pfam" id="PF00582">
    <property type="entry name" value="Usp"/>
    <property type="match status" value="1"/>
</dbReference>
<dbReference type="CDD" id="cd00293">
    <property type="entry name" value="USP-like"/>
    <property type="match status" value="1"/>
</dbReference>
<evidence type="ECO:0000313" key="3">
    <source>
        <dbReference type="Proteomes" id="UP000198518"/>
    </source>
</evidence>
<dbReference type="AlphaFoldDB" id="A0A1I0PHI0"/>
<evidence type="ECO:0000313" key="2">
    <source>
        <dbReference type="EMBL" id="SEW13167.1"/>
    </source>
</evidence>
<evidence type="ECO:0000259" key="1">
    <source>
        <dbReference type="Pfam" id="PF00582"/>
    </source>
</evidence>
<reference evidence="2 3" key="1">
    <citation type="submission" date="2016-10" db="EMBL/GenBank/DDBJ databases">
        <authorList>
            <person name="de Groot N.N."/>
        </authorList>
    </citation>
    <scope>NUCLEOTIDE SEQUENCE [LARGE SCALE GENOMIC DNA]</scope>
    <source>
        <strain evidence="2 3">CGMCC 1.5337</strain>
    </source>
</reference>
<dbReference type="EMBL" id="FOJA01000001">
    <property type="protein sequence ID" value="SEW13167.1"/>
    <property type="molecule type" value="Genomic_DNA"/>
</dbReference>
<proteinExistence type="predicted"/>
<sequence>MSRTTLLVPVVFPEPDVYPLDDENIVGLSGFDVVLFGYWEVPEEADREAVRASREPDAQSVLYELAAAFSRGGASTSVQLFFGESGATEAKLQDRIADESDVDAVLMGGNITKWANVLVPLRDDRRRADLLTFLGGLNRHSMFTLELYHVAPDRAAADAGEAMLESVRADLVEAGFAEDVVDVTVDIGDNPSVAVAKRARRHNLVVMGETGESPSESAFLGGVYRRLADRVDVPVVVLRD</sequence>
<keyword evidence="3" id="KW-1185">Reference proteome</keyword>
<feature type="domain" description="UspA" evidence="1">
    <location>
        <begin position="116"/>
        <end position="239"/>
    </location>
</feature>
<name>A0A1I0PHI0_9EURY</name>
<dbReference type="SUPFAM" id="SSF52402">
    <property type="entry name" value="Adenine nucleotide alpha hydrolases-like"/>
    <property type="match status" value="1"/>
</dbReference>
<protein>
    <submittedName>
        <fullName evidence="2">Universal stress protein family protein</fullName>
    </submittedName>
</protein>
<dbReference type="STRING" id="355548.SAMN04487945_1654"/>
<dbReference type="OrthoDB" id="157328at2157"/>
<dbReference type="InterPro" id="IPR006016">
    <property type="entry name" value="UspA"/>
</dbReference>
<organism evidence="2 3">
    <name type="scientific">Halobacterium jilantaiense</name>
    <dbReference type="NCBI Taxonomy" id="355548"/>
    <lineage>
        <taxon>Archaea</taxon>
        <taxon>Methanobacteriati</taxon>
        <taxon>Methanobacteriota</taxon>
        <taxon>Stenosarchaea group</taxon>
        <taxon>Halobacteria</taxon>
        <taxon>Halobacteriales</taxon>
        <taxon>Halobacteriaceae</taxon>
        <taxon>Halobacterium</taxon>
    </lineage>
</organism>